<evidence type="ECO:0000256" key="3">
    <source>
        <dbReference type="ARBA" id="ARBA00023125"/>
    </source>
</evidence>
<feature type="domain" description="Cas12f1-like TNB" evidence="5">
    <location>
        <begin position="122"/>
        <end position="186"/>
    </location>
</feature>
<keyword evidence="8" id="KW-1185">Reference proteome</keyword>
<name>A0ABP5TUS6_9PSEU</name>
<evidence type="ECO:0000256" key="2">
    <source>
        <dbReference type="ARBA" id="ARBA00022833"/>
    </source>
</evidence>
<protein>
    <recommendedName>
        <fullName evidence="9">Transposase</fullName>
    </recommendedName>
</protein>
<feature type="region of interest" description="Disordered" evidence="4">
    <location>
        <begin position="203"/>
        <end position="232"/>
    </location>
</feature>
<keyword evidence="3" id="KW-0238">DNA-binding</keyword>
<dbReference type="InterPro" id="IPR010095">
    <property type="entry name" value="Cas12f1-like_TNB"/>
</dbReference>
<dbReference type="EMBL" id="BAAARA010000023">
    <property type="protein sequence ID" value="GAA2362286.1"/>
    <property type="molecule type" value="Genomic_DNA"/>
</dbReference>
<keyword evidence="1" id="KW-0479">Metal-binding</keyword>
<feature type="domain" description="Transposase putative helix-turn-helix" evidence="6">
    <location>
        <begin position="1"/>
        <end position="34"/>
    </location>
</feature>
<gene>
    <name evidence="7" type="ORF">GCM10009854_47400</name>
</gene>
<comment type="caution">
    <text evidence="7">The sequence shown here is derived from an EMBL/GenBank/DDBJ whole genome shotgun (WGS) entry which is preliminary data.</text>
</comment>
<evidence type="ECO:0000313" key="7">
    <source>
        <dbReference type="EMBL" id="GAA2362286.1"/>
    </source>
</evidence>
<evidence type="ECO:0000256" key="4">
    <source>
        <dbReference type="SAM" id="MobiDB-lite"/>
    </source>
</evidence>
<dbReference type="Pfam" id="PF07282">
    <property type="entry name" value="Cas12f1-like_TNB"/>
    <property type="match status" value="1"/>
</dbReference>
<dbReference type="Proteomes" id="UP001501218">
    <property type="component" value="Unassembled WGS sequence"/>
</dbReference>
<dbReference type="Pfam" id="PF12323">
    <property type="entry name" value="HTH_OrfB_IS605"/>
    <property type="match status" value="1"/>
</dbReference>
<evidence type="ECO:0008006" key="9">
    <source>
        <dbReference type="Google" id="ProtNLM"/>
    </source>
</evidence>
<evidence type="ECO:0000259" key="6">
    <source>
        <dbReference type="Pfam" id="PF12323"/>
    </source>
</evidence>
<feature type="compositionally biased region" description="Pro residues" evidence="4">
    <location>
        <begin position="210"/>
        <end position="220"/>
    </location>
</feature>
<evidence type="ECO:0000259" key="5">
    <source>
        <dbReference type="Pfam" id="PF07282"/>
    </source>
</evidence>
<sequence length="240" mass="26439">MLSGREYCLELTAAQAAQCEGFGNVCRAVWNTALGPASPVPRARRVDELHGRMRRLKRRERDRWQDFCSRVAVELVDRDALVALEDLRTRSMTRWGERHHRRTRPEHRQKSGLNRAVLEKEWHELGLALHNIARCTGSERVTVPAARTSQTCAVCRHVDPESRSSQAVFRCTGCGRTAHADLNAARYALAAGRVVAACGVSGAGRSAKQEPPPASAPLEPPALAMGRTSTSGGVAWTWRA</sequence>
<keyword evidence="2" id="KW-0862">Zinc</keyword>
<dbReference type="InterPro" id="IPR021027">
    <property type="entry name" value="Transposase_put_HTH"/>
</dbReference>
<accession>A0ABP5TUS6</accession>
<evidence type="ECO:0000313" key="8">
    <source>
        <dbReference type="Proteomes" id="UP001501218"/>
    </source>
</evidence>
<organism evidence="7 8">
    <name type="scientific">Saccharopolyspora halophila</name>
    <dbReference type="NCBI Taxonomy" id="405551"/>
    <lineage>
        <taxon>Bacteria</taxon>
        <taxon>Bacillati</taxon>
        <taxon>Actinomycetota</taxon>
        <taxon>Actinomycetes</taxon>
        <taxon>Pseudonocardiales</taxon>
        <taxon>Pseudonocardiaceae</taxon>
        <taxon>Saccharopolyspora</taxon>
    </lineage>
</organism>
<proteinExistence type="predicted"/>
<reference evidence="8" key="1">
    <citation type="journal article" date="2019" name="Int. J. Syst. Evol. Microbiol.">
        <title>The Global Catalogue of Microorganisms (GCM) 10K type strain sequencing project: providing services to taxonomists for standard genome sequencing and annotation.</title>
        <authorList>
            <consortium name="The Broad Institute Genomics Platform"/>
            <consortium name="The Broad Institute Genome Sequencing Center for Infectious Disease"/>
            <person name="Wu L."/>
            <person name="Ma J."/>
        </authorList>
    </citation>
    <scope>NUCLEOTIDE SEQUENCE [LARGE SCALE GENOMIC DNA]</scope>
    <source>
        <strain evidence="8">JCM 16221</strain>
    </source>
</reference>
<dbReference type="RefSeq" id="WP_344137285.1">
    <property type="nucleotide sequence ID" value="NZ_BAAARA010000023.1"/>
</dbReference>
<evidence type="ECO:0000256" key="1">
    <source>
        <dbReference type="ARBA" id="ARBA00022723"/>
    </source>
</evidence>